<dbReference type="RefSeq" id="WP_181258369.1">
    <property type="nucleotide sequence ID" value="NZ_QAOI01000002.1"/>
</dbReference>
<protein>
    <recommendedName>
        <fullName evidence="2">Type II secretion system protein H</fullName>
    </recommendedName>
    <alternativeName>
        <fullName evidence="10">General secretion pathway protein H</fullName>
    </alternativeName>
</protein>
<evidence type="ECO:0000256" key="10">
    <source>
        <dbReference type="ARBA" id="ARBA00030775"/>
    </source>
</evidence>
<dbReference type="InterPro" id="IPR045584">
    <property type="entry name" value="Pilin-like"/>
</dbReference>
<comment type="subcellular location">
    <subcellularLocation>
        <location evidence="1">Cell inner membrane</location>
        <topology evidence="1">Single-pass membrane protein</topology>
    </subcellularLocation>
</comment>
<feature type="transmembrane region" description="Helical" evidence="11">
    <location>
        <begin position="12"/>
        <end position="36"/>
    </location>
</feature>
<sequence>MRARERLQSYRGVTLIELLVVMSVLSILLTVGVPSFNQFTASTRLNNYANTLFSHMALARSEAIKRNLRVAICKSPDGLSCTSSGNWNQGWVVFVDVDNNASISSGEQIITTMPALPTGYSFSGNSNVSNYISYDGQGISKLTSGGFQSGTITLCPTPPAEGGNGRDVILSSSGRSRIAKITTCS</sequence>
<keyword evidence="6 11" id="KW-0812">Transmembrane</keyword>
<evidence type="ECO:0000256" key="2">
    <source>
        <dbReference type="ARBA" id="ARBA00021549"/>
    </source>
</evidence>
<dbReference type="EMBL" id="QAOI01000002">
    <property type="protein sequence ID" value="PTQ78506.1"/>
    <property type="molecule type" value="Genomic_DNA"/>
</dbReference>
<evidence type="ECO:0000313" key="13">
    <source>
        <dbReference type="EMBL" id="PTQ78506.1"/>
    </source>
</evidence>
<evidence type="ECO:0000259" key="12">
    <source>
        <dbReference type="Pfam" id="PF12019"/>
    </source>
</evidence>
<evidence type="ECO:0000256" key="11">
    <source>
        <dbReference type="SAM" id="Phobius"/>
    </source>
</evidence>
<comment type="similarity">
    <text evidence="9">Belongs to the GSP H family.</text>
</comment>
<organism evidence="13 14">
    <name type="scientific">Nitrosomonas oligotropha</name>
    <dbReference type="NCBI Taxonomy" id="42354"/>
    <lineage>
        <taxon>Bacteria</taxon>
        <taxon>Pseudomonadati</taxon>
        <taxon>Pseudomonadota</taxon>
        <taxon>Betaproteobacteria</taxon>
        <taxon>Nitrosomonadales</taxon>
        <taxon>Nitrosomonadaceae</taxon>
        <taxon>Nitrosomonas</taxon>
    </lineage>
</organism>
<gene>
    <name evidence="13" type="ORF">C8R26_10274</name>
</gene>
<dbReference type="GO" id="GO:0015627">
    <property type="term" value="C:type II protein secretion system complex"/>
    <property type="evidence" value="ECO:0007669"/>
    <property type="project" value="InterPro"/>
</dbReference>
<evidence type="ECO:0000256" key="5">
    <source>
        <dbReference type="ARBA" id="ARBA00022519"/>
    </source>
</evidence>
<dbReference type="Pfam" id="PF12019">
    <property type="entry name" value="GspH"/>
    <property type="match status" value="1"/>
</dbReference>
<dbReference type="GO" id="GO:0015628">
    <property type="term" value="P:protein secretion by the type II secretion system"/>
    <property type="evidence" value="ECO:0007669"/>
    <property type="project" value="InterPro"/>
</dbReference>
<evidence type="ECO:0000256" key="9">
    <source>
        <dbReference type="ARBA" id="ARBA00025772"/>
    </source>
</evidence>
<evidence type="ECO:0000256" key="1">
    <source>
        <dbReference type="ARBA" id="ARBA00004377"/>
    </source>
</evidence>
<name>A0A2T5I3X0_9PROT</name>
<dbReference type="Gene3D" id="3.55.40.10">
    <property type="entry name" value="minor pseudopilin epsh domain"/>
    <property type="match status" value="1"/>
</dbReference>
<dbReference type="Pfam" id="PF07963">
    <property type="entry name" value="N_methyl"/>
    <property type="match status" value="1"/>
</dbReference>
<keyword evidence="8 11" id="KW-0472">Membrane</keyword>
<keyword evidence="4" id="KW-0488">Methylation</keyword>
<keyword evidence="3" id="KW-1003">Cell membrane</keyword>
<dbReference type="InterPro" id="IPR022346">
    <property type="entry name" value="T2SS_GspH"/>
</dbReference>
<evidence type="ECO:0000256" key="3">
    <source>
        <dbReference type="ARBA" id="ARBA00022475"/>
    </source>
</evidence>
<evidence type="ECO:0000256" key="8">
    <source>
        <dbReference type="ARBA" id="ARBA00023136"/>
    </source>
</evidence>
<accession>A0A2T5I3X0</accession>
<reference evidence="13 14" key="1">
    <citation type="submission" date="2018-04" db="EMBL/GenBank/DDBJ databases">
        <title>Active sludge and wastewater microbial communities from Klosterneuburg, Austria.</title>
        <authorList>
            <person name="Wagner M."/>
        </authorList>
    </citation>
    <scope>NUCLEOTIDE SEQUENCE [LARGE SCALE GENOMIC DNA]</scope>
    <source>
        <strain evidence="13 14">Nm49</strain>
    </source>
</reference>
<dbReference type="AlphaFoldDB" id="A0A2T5I3X0"/>
<feature type="domain" description="General secretion pathway GspH" evidence="12">
    <location>
        <begin position="49"/>
        <end position="174"/>
    </location>
</feature>
<evidence type="ECO:0000256" key="7">
    <source>
        <dbReference type="ARBA" id="ARBA00022989"/>
    </source>
</evidence>
<dbReference type="SUPFAM" id="SSF54523">
    <property type="entry name" value="Pili subunits"/>
    <property type="match status" value="1"/>
</dbReference>
<evidence type="ECO:0000313" key="14">
    <source>
        <dbReference type="Proteomes" id="UP000244128"/>
    </source>
</evidence>
<keyword evidence="5" id="KW-0997">Cell inner membrane</keyword>
<dbReference type="InterPro" id="IPR012902">
    <property type="entry name" value="N_methyl_site"/>
</dbReference>
<dbReference type="Proteomes" id="UP000244128">
    <property type="component" value="Unassembled WGS sequence"/>
</dbReference>
<evidence type="ECO:0000256" key="6">
    <source>
        <dbReference type="ARBA" id="ARBA00022692"/>
    </source>
</evidence>
<dbReference type="GO" id="GO:0005886">
    <property type="term" value="C:plasma membrane"/>
    <property type="evidence" value="ECO:0007669"/>
    <property type="project" value="UniProtKB-SubCell"/>
</dbReference>
<keyword evidence="7 11" id="KW-1133">Transmembrane helix</keyword>
<dbReference type="PROSITE" id="PS00409">
    <property type="entry name" value="PROKAR_NTER_METHYL"/>
    <property type="match status" value="1"/>
</dbReference>
<proteinExistence type="inferred from homology"/>
<dbReference type="NCBIfam" id="TIGR02532">
    <property type="entry name" value="IV_pilin_GFxxxE"/>
    <property type="match status" value="1"/>
</dbReference>
<comment type="caution">
    <text evidence="13">The sequence shown here is derived from an EMBL/GenBank/DDBJ whole genome shotgun (WGS) entry which is preliminary data.</text>
</comment>
<evidence type="ECO:0000256" key="4">
    <source>
        <dbReference type="ARBA" id="ARBA00022481"/>
    </source>
</evidence>